<dbReference type="EMBL" id="ADAS02000114">
    <property type="protein sequence ID" value="OAV89927.1"/>
    <property type="molecule type" value="Genomic_DNA"/>
</dbReference>
<evidence type="ECO:0000313" key="3">
    <source>
        <dbReference type="Proteomes" id="UP000005240"/>
    </source>
</evidence>
<dbReference type="OrthoDB" id="2500854at2759"/>
<dbReference type="EnsemblFungi" id="PTTG_11824-t43_1">
    <property type="protein sequence ID" value="PTTG_11824-t43_1-p1"/>
    <property type="gene ID" value="PTTG_11824"/>
</dbReference>
<dbReference type="VEuPathDB" id="FungiDB:PTTG_11824"/>
<reference evidence="2 3" key="3">
    <citation type="journal article" date="2017" name="G3 (Bethesda)">
        <title>Comparative analysis highlights variable genome content of wheat rusts and divergence of the mating loci.</title>
        <authorList>
            <person name="Cuomo C.A."/>
            <person name="Bakkeren G."/>
            <person name="Khalil H.B."/>
            <person name="Panwar V."/>
            <person name="Joly D."/>
            <person name="Linning R."/>
            <person name="Sakthikumar S."/>
            <person name="Song X."/>
            <person name="Adiconis X."/>
            <person name="Fan L."/>
            <person name="Goldberg J.M."/>
            <person name="Levin J.Z."/>
            <person name="Young S."/>
            <person name="Zeng Q."/>
            <person name="Anikster Y."/>
            <person name="Bruce M."/>
            <person name="Wang M."/>
            <person name="Yin C."/>
            <person name="McCallum B."/>
            <person name="Szabo L.J."/>
            <person name="Hulbert S."/>
            <person name="Chen X."/>
            <person name="Fellers J.P."/>
        </authorList>
    </citation>
    <scope>NUCLEOTIDE SEQUENCE</scope>
    <source>
        <strain evidence="3">Isolate 1-1 / race 1 (BBBD)</strain>
        <strain evidence="2">isolate 1-1 / race 1 (BBBD)</strain>
    </source>
</reference>
<name>A0A180GB73_PUCT1</name>
<keyword evidence="3" id="KW-1185">Reference proteome</keyword>
<dbReference type="Proteomes" id="UP000005240">
    <property type="component" value="Unassembled WGS sequence"/>
</dbReference>
<evidence type="ECO:0000313" key="2">
    <source>
        <dbReference type="EnsemblFungi" id="PTTG_11824-t43_1-p1"/>
    </source>
</evidence>
<dbReference type="PANTHER" id="PTHR33069">
    <property type="entry name" value="CHROMOSOME 7, WHOLE GENOME SHOTGUN SEQUENCE-RELATED"/>
    <property type="match status" value="1"/>
</dbReference>
<evidence type="ECO:0000313" key="1">
    <source>
        <dbReference type="EMBL" id="OAV89927.1"/>
    </source>
</evidence>
<accession>A0A180GB73</accession>
<reference evidence="2" key="4">
    <citation type="submission" date="2025-05" db="UniProtKB">
        <authorList>
            <consortium name="EnsemblFungi"/>
        </authorList>
    </citation>
    <scope>IDENTIFICATION</scope>
    <source>
        <strain evidence="2">isolate 1-1 / race 1 (BBBD)</strain>
    </source>
</reference>
<reference evidence="1" key="2">
    <citation type="submission" date="2016-05" db="EMBL/GenBank/DDBJ databases">
        <title>Comparative analysis highlights variable genome content of wheat rusts and divergence of the mating loci.</title>
        <authorList>
            <person name="Cuomo C.A."/>
            <person name="Bakkeren G."/>
            <person name="Szabo L."/>
            <person name="Khalil H."/>
            <person name="Joly D."/>
            <person name="Goldberg J."/>
            <person name="Young S."/>
            <person name="Zeng Q."/>
            <person name="Fellers J."/>
        </authorList>
    </citation>
    <scope>NUCLEOTIDE SEQUENCE [LARGE SCALE GENOMIC DNA]</scope>
    <source>
        <strain evidence="1">1-1 BBBD Race 1</strain>
    </source>
</reference>
<dbReference type="AlphaFoldDB" id="A0A180GB73"/>
<organism evidence="1">
    <name type="scientific">Puccinia triticina (isolate 1-1 / race 1 (BBBD))</name>
    <name type="common">Brown leaf rust fungus</name>
    <dbReference type="NCBI Taxonomy" id="630390"/>
    <lineage>
        <taxon>Eukaryota</taxon>
        <taxon>Fungi</taxon>
        <taxon>Dikarya</taxon>
        <taxon>Basidiomycota</taxon>
        <taxon>Pucciniomycotina</taxon>
        <taxon>Pucciniomycetes</taxon>
        <taxon>Pucciniales</taxon>
        <taxon>Pucciniaceae</taxon>
        <taxon>Puccinia</taxon>
    </lineage>
</organism>
<protein>
    <submittedName>
        <fullName evidence="1 2">Uncharacterized protein</fullName>
    </submittedName>
</protein>
<dbReference type="PANTHER" id="PTHR33069:SF3">
    <property type="entry name" value="DYNEIN HEAVY CHAIN TAIL DOMAIN-CONTAINING PROTEIN"/>
    <property type="match status" value="1"/>
</dbReference>
<gene>
    <name evidence="1" type="ORF">PTTG_11824</name>
</gene>
<proteinExistence type="predicted"/>
<reference evidence="1" key="1">
    <citation type="submission" date="2009-11" db="EMBL/GenBank/DDBJ databases">
        <authorList>
            <consortium name="The Broad Institute Genome Sequencing Platform"/>
            <person name="Ward D."/>
            <person name="Feldgarden M."/>
            <person name="Earl A."/>
            <person name="Young S.K."/>
            <person name="Zeng Q."/>
            <person name="Koehrsen M."/>
            <person name="Alvarado L."/>
            <person name="Berlin A."/>
            <person name="Bochicchio J."/>
            <person name="Borenstein D."/>
            <person name="Chapman S.B."/>
            <person name="Chen Z."/>
            <person name="Engels R."/>
            <person name="Freedman E."/>
            <person name="Gellesch M."/>
            <person name="Goldberg J."/>
            <person name="Griggs A."/>
            <person name="Gujja S."/>
            <person name="Heilman E."/>
            <person name="Heiman D."/>
            <person name="Hepburn T."/>
            <person name="Howarth C."/>
            <person name="Jen D."/>
            <person name="Larson L."/>
            <person name="Lewis B."/>
            <person name="Mehta T."/>
            <person name="Park D."/>
            <person name="Pearson M."/>
            <person name="Roberts A."/>
            <person name="Saif S."/>
            <person name="Shea T."/>
            <person name="Shenoy N."/>
            <person name="Sisk P."/>
            <person name="Stolte C."/>
            <person name="Sykes S."/>
            <person name="Thomson T."/>
            <person name="Walk T."/>
            <person name="White J."/>
            <person name="Yandava C."/>
            <person name="Izard J."/>
            <person name="Baranova O.V."/>
            <person name="Blanton J.M."/>
            <person name="Tanner A.C."/>
            <person name="Dewhirst F.E."/>
            <person name="Haas B."/>
            <person name="Nusbaum C."/>
            <person name="Birren B."/>
        </authorList>
    </citation>
    <scope>NUCLEOTIDE SEQUENCE [LARGE SCALE GENOMIC DNA]</scope>
    <source>
        <strain evidence="1">1-1 BBBD Race 1</strain>
    </source>
</reference>
<sequence length="925" mass="105322">MAYPIRRLVDRSRDATGEIQALDHHKADLVIQGFERLSAHELHWPSTIPSDTPTDISIDRLRSKRDIHAHLHSTLLPQLKQQVRIMSHALNDLTKLKVETAPKLELILAIQPRVHLSLDGIIRATDDIIPGNVPEPTQTNDQHYQEFKGYRLHGLHEAIRETLRSNMLEYFHISCSILEGRKLQTKEYPDMMYFLRYFLIRSIDAAMGWLKGSELEIITDSWDYGLNDIWAAGQNYIDLVDPTRKSPLSRPVLKLAQAISPVIKMSSLFFSKIAKDGMLRDDAPLYTEMSSSQLVSLREEAFRHGGAVAHLVRHLEEADNTPPALTRSRLISEIESLSTYFQSYLLLVGLYIVPLLPDTDGVSSQIPFKTGFLTFNTVFLTATHNAIQAAYSFERNQFTNFVQLWWKVYVYSEPIKLLHVVLHNAKPRTCFGLVFQRAVWAAANYILAPTVEVLKLGGFCISSRHPPSRPGADSGCCGRVISQREPPWPASRIHRRSGPVVTPEVIFEPTVWLIEARHAKNKVSKSAKMSIPNRQHVGTPDAGPGETAALDHHKTDLVMQGFNCLSAHQFHWPSSIPSDIPTDISIERLRSKRDIHDHLHSTLLPQLKHQLRIISEALDNPADLRKEPCSKLQLILDTQHTLHRTLDQIIRAVDEIIPGIVPEPIQTNDQHFQELKCYRLHGLDEAIRSRLRIDLINYFDTSSSIIEKIKLSKNKHPGRINYNSIVVNRSIDLAIKWLKGSELHIIPNLWVDATQNIYSAYSEYFNMFRPHLEPMMSQPATQLSRSVLPIIKLSKLFFDKLEREAKRQKQAPLFTEMSSHQLNFLHQSAEELGDAVMNLIFDLEDADTHPPADTSSYLIRNIGMLSKLFQPYVHLAELYIAALFPDINGLSSQTYFRSWFVSWNTMFLTASHNAIQAANAFAQND</sequence>